<gene>
    <name evidence="9" type="ORF">BDN70DRAFT_808501</name>
</gene>
<dbReference type="InterPro" id="IPR017348">
    <property type="entry name" value="PIM1/2/3"/>
</dbReference>
<dbReference type="Gene3D" id="1.10.510.10">
    <property type="entry name" value="Transferase(Phosphotransferase) domain 1"/>
    <property type="match status" value="1"/>
</dbReference>
<sequence>MQSSNLLQLQFDSTAEHAPPRFHYNSEARLHSTQFPEHHQLNAQFVATYQLEDELGSGGYGFVMTAYHRTEGHEVAVKFIIKDKVPEHAWMQDEVVGRLPTEVVLLSYINHENIVKCLDLFEDNLYFYLVQELHGSPWNCAHKLSSIQLPCQSRPMSSTSTPALSPSASEVSLPSSEPGTPHMYSSIRPLTELNHGHSKSAPEDEIPKLLQSHLSLSTPLRPEISRRPSHDLFECIEQSEDKRLTEAQARYVFSQVVDAVHYLDSHGIAHRDIKDENLVIDKNLKIKLIDFGSATAVNPAEPRPHYKMFYGTAAYASSEILLKKNYQAAPAEVWTLGVLLSYLLAGISPFPTARDAVDGHIFISEKVGGKISEQAMDLMQKCLDRNHETRATIAEIRAHPWLTSSNCEASHS</sequence>
<dbReference type="Proteomes" id="UP000807469">
    <property type="component" value="Unassembled WGS sequence"/>
</dbReference>
<keyword evidence="2 4" id="KW-0067">ATP-binding</keyword>
<dbReference type="InterPro" id="IPR008271">
    <property type="entry name" value="Ser/Thr_kinase_AS"/>
</dbReference>
<evidence type="ECO:0000256" key="5">
    <source>
        <dbReference type="PROSITE-ProRule" id="PRU10141"/>
    </source>
</evidence>
<dbReference type="GO" id="GO:0005829">
    <property type="term" value="C:cytosol"/>
    <property type="evidence" value="ECO:0007669"/>
    <property type="project" value="TreeGrafter"/>
</dbReference>
<protein>
    <submittedName>
        <fullName evidence="9">Kinase-like protein</fullName>
    </submittedName>
</protein>
<name>A0A9P6CZS6_9AGAR</name>
<proteinExistence type="inferred from homology"/>
<dbReference type="PIRSF" id="PIRSF037993">
    <property type="entry name" value="STPK_Pim-1"/>
    <property type="match status" value="1"/>
</dbReference>
<accession>A0A9P6CZS6</accession>
<evidence type="ECO:0000256" key="3">
    <source>
        <dbReference type="PIRSR" id="PIRSR037993-1"/>
    </source>
</evidence>
<dbReference type="SMART" id="SM00220">
    <property type="entry name" value="S_TKc"/>
    <property type="match status" value="1"/>
</dbReference>
<dbReference type="PANTHER" id="PTHR24346">
    <property type="entry name" value="MAP/MICROTUBULE AFFINITY-REGULATING KINASE"/>
    <property type="match status" value="1"/>
</dbReference>
<evidence type="ECO:0000256" key="7">
    <source>
        <dbReference type="SAM" id="MobiDB-lite"/>
    </source>
</evidence>
<evidence type="ECO:0000256" key="1">
    <source>
        <dbReference type="ARBA" id="ARBA00022741"/>
    </source>
</evidence>
<evidence type="ECO:0000256" key="6">
    <source>
        <dbReference type="RuleBase" id="RU000304"/>
    </source>
</evidence>
<dbReference type="InterPro" id="IPR017441">
    <property type="entry name" value="Protein_kinase_ATP_BS"/>
</dbReference>
<dbReference type="GO" id="GO:0045719">
    <property type="term" value="P:negative regulation of glycogen biosynthetic process"/>
    <property type="evidence" value="ECO:0007669"/>
    <property type="project" value="TreeGrafter"/>
</dbReference>
<keyword evidence="9" id="KW-0418">Kinase</keyword>
<dbReference type="PROSITE" id="PS00107">
    <property type="entry name" value="PROTEIN_KINASE_ATP"/>
    <property type="match status" value="1"/>
</dbReference>
<dbReference type="GO" id="GO:0005524">
    <property type="term" value="F:ATP binding"/>
    <property type="evidence" value="ECO:0007669"/>
    <property type="project" value="UniProtKB-UniRule"/>
</dbReference>
<feature type="domain" description="Protein kinase" evidence="8">
    <location>
        <begin position="49"/>
        <end position="402"/>
    </location>
</feature>
<feature type="active site" description="Proton acceptor" evidence="3">
    <location>
        <position position="272"/>
    </location>
</feature>
<dbReference type="Gene3D" id="3.30.200.20">
    <property type="entry name" value="Phosphorylase Kinase, domain 1"/>
    <property type="match status" value="1"/>
</dbReference>
<keyword evidence="1 5" id="KW-0547">Nucleotide-binding</keyword>
<dbReference type="GO" id="GO:0043066">
    <property type="term" value="P:negative regulation of apoptotic process"/>
    <property type="evidence" value="ECO:0007669"/>
    <property type="project" value="InterPro"/>
</dbReference>
<dbReference type="OrthoDB" id="10252171at2759"/>
<evidence type="ECO:0000256" key="2">
    <source>
        <dbReference type="ARBA" id="ARBA00022840"/>
    </source>
</evidence>
<dbReference type="InterPro" id="IPR011009">
    <property type="entry name" value="Kinase-like_dom_sf"/>
</dbReference>
<feature type="binding site" evidence="5">
    <location>
        <position position="82"/>
    </location>
    <ligand>
        <name>ATP</name>
        <dbReference type="ChEBI" id="CHEBI:30616"/>
    </ligand>
</feature>
<keyword evidence="6" id="KW-0723">Serine/threonine-protein kinase</keyword>
<comment type="similarity">
    <text evidence="6">Belongs to the protein kinase superfamily.</text>
</comment>
<dbReference type="GO" id="GO:0004674">
    <property type="term" value="F:protein serine/threonine kinase activity"/>
    <property type="evidence" value="ECO:0007669"/>
    <property type="project" value="UniProtKB-KW"/>
</dbReference>
<organism evidence="9 10">
    <name type="scientific">Pholiota conissans</name>
    <dbReference type="NCBI Taxonomy" id="109636"/>
    <lineage>
        <taxon>Eukaryota</taxon>
        <taxon>Fungi</taxon>
        <taxon>Dikarya</taxon>
        <taxon>Basidiomycota</taxon>
        <taxon>Agaricomycotina</taxon>
        <taxon>Agaricomycetes</taxon>
        <taxon>Agaricomycetidae</taxon>
        <taxon>Agaricales</taxon>
        <taxon>Agaricineae</taxon>
        <taxon>Strophariaceae</taxon>
        <taxon>Pholiota</taxon>
    </lineage>
</organism>
<keyword evidence="9" id="KW-0808">Transferase</keyword>
<feature type="binding site" evidence="4">
    <location>
        <position position="231"/>
    </location>
    <ligand>
        <name>ATP</name>
        <dbReference type="ChEBI" id="CHEBI:30616"/>
    </ligand>
</feature>
<dbReference type="InterPro" id="IPR000719">
    <property type="entry name" value="Prot_kinase_dom"/>
</dbReference>
<feature type="compositionally biased region" description="Low complexity" evidence="7">
    <location>
        <begin position="157"/>
        <end position="178"/>
    </location>
</feature>
<evidence type="ECO:0000313" key="9">
    <source>
        <dbReference type="EMBL" id="KAF9478599.1"/>
    </source>
</evidence>
<keyword evidence="10" id="KW-1185">Reference proteome</keyword>
<dbReference type="GO" id="GO:0035556">
    <property type="term" value="P:intracellular signal transduction"/>
    <property type="evidence" value="ECO:0007669"/>
    <property type="project" value="TreeGrafter"/>
</dbReference>
<dbReference type="EMBL" id="MU155230">
    <property type="protein sequence ID" value="KAF9478599.1"/>
    <property type="molecule type" value="Genomic_DNA"/>
</dbReference>
<dbReference type="PANTHER" id="PTHR24346:SF72">
    <property type="entry name" value="CAMK PROTEIN KINASE"/>
    <property type="match status" value="1"/>
</dbReference>
<evidence type="ECO:0000313" key="10">
    <source>
        <dbReference type="Proteomes" id="UP000807469"/>
    </source>
</evidence>
<comment type="caution">
    <text evidence="9">The sequence shown here is derived from an EMBL/GenBank/DDBJ whole genome shotgun (WGS) entry which is preliminary data.</text>
</comment>
<dbReference type="GO" id="GO:0005634">
    <property type="term" value="C:nucleus"/>
    <property type="evidence" value="ECO:0007669"/>
    <property type="project" value="TreeGrafter"/>
</dbReference>
<dbReference type="Pfam" id="PF00069">
    <property type="entry name" value="Pkinase"/>
    <property type="match status" value="2"/>
</dbReference>
<reference evidence="9" key="1">
    <citation type="submission" date="2020-11" db="EMBL/GenBank/DDBJ databases">
        <authorList>
            <consortium name="DOE Joint Genome Institute"/>
            <person name="Ahrendt S."/>
            <person name="Riley R."/>
            <person name="Andreopoulos W."/>
            <person name="Labutti K."/>
            <person name="Pangilinan J."/>
            <person name="Ruiz-Duenas F.J."/>
            <person name="Barrasa J.M."/>
            <person name="Sanchez-Garcia M."/>
            <person name="Camarero S."/>
            <person name="Miyauchi S."/>
            <person name="Serrano A."/>
            <person name="Linde D."/>
            <person name="Babiker R."/>
            <person name="Drula E."/>
            <person name="Ayuso-Fernandez I."/>
            <person name="Pacheco R."/>
            <person name="Padilla G."/>
            <person name="Ferreira P."/>
            <person name="Barriuso J."/>
            <person name="Kellner H."/>
            <person name="Castanera R."/>
            <person name="Alfaro M."/>
            <person name="Ramirez L."/>
            <person name="Pisabarro A.G."/>
            <person name="Kuo A."/>
            <person name="Tritt A."/>
            <person name="Lipzen A."/>
            <person name="He G."/>
            <person name="Yan M."/>
            <person name="Ng V."/>
            <person name="Cullen D."/>
            <person name="Martin F."/>
            <person name="Rosso M.-N."/>
            <person name="Henrissat B."/>
            <person name="Hibbett D."/>
            <person name="Martinez A.T."/>
            <person name="Grigoriev I.V."/>
        </authorList>
    </citation>
    <scope>NUCLEOTIDE SEQUENCE</scope>
    <source>
        <strain evidence="9">CIRM-BRFM 674</strain>
    </source>
</reference>
<feature type="region of interest" description="Disordered" evidence="7">
    <location>
        <begin position="155"/>
        <end position="187"/>
    </location>
</feature>
<evidence type="ECO:0000259" key="8">
    <source>
        <dbReference type="PROSITE" id="PS50011"/>
    </source>
</evidence>
<dbReference type="PROSITE" id="PS00108">
    <property type="entry name" value="PROTEIN_KINASE_ST"/>
    <property type="match status" value="1"/>
</dbReference>
<dbReference type="SUPFAM" id="SSF56112">
    <property type="entry name" value="Protein kinase-like (PK-like)"/>
    <property type="match status" value="2"/>
</dbReference>
<evidence type="ECO:0000256" key="4">
    <source>
        <dbReference type="PIRSR" id="PIRSR037993-2"/>
    </source>
</evidence>
<dbReference type="AlphaFoldDB" id="A0A9P6CZS6"/>
<dbReference type="FunFam" id="3.30.200.20:FF:000314">
    <property type="entry name" value="Serine/threonine protein kinase"/>
    <property type="match status" value="1"/>
</dbReference>
<dbReference type="PROSITE" id="PS50011">
    <property type="entry name" value="PROTEIN_KINASE_DOM"/>
    <property type="match status" value="1"/>
</dbReference>